<dbReference type="PANTHER" id="PTHR38791:SF11">
    <property type="entry name" value="ZN(II)2CYS6 TRANSCRIPTION FACTOR (EUROFUNG)"/>
    <property type="match status" value="1"/>
</dbReference>
<dbReference type="EMBL" id="CP151262">
    <property type="protein sequence ID" value="WZH45443.1"/>
    <property type="molecule type" value="Genomic_DNA"/>
</dbReference>
<evidence type="ECO:0000313" key="4">
    <source>
        <dbReference type="Proteomes" id="UP001489902"/>
    </source>
</evidence>
<proteinExistence type="predicted"/>
<dbReference type="InterPro" id="IPR036864">
    <property type="entry name" value="Zn2-C6_fun-type_DNA-bd_sf"/>
</dbReference>
<gene>
    <name evidence="3" type="ORF">QYS62_006502</name>
</gene>
<dbReference type="Proteomes" id="UP001489902">
    <property type="component" value="Chromosome 3"/>
</dbReference>
<dbReference type="Gene3D" id="4.10.240.10">
    <property type="entry name" value="Zn(2)-C6 fungal-type DNA-binding domain"/>
    <property type="match status" value="1"/>
</dbReference>
<dbReference type="Pfam" id="PF00172">
    <property type="entry name" value="Zn_clus"/>
    <property type="match status" value="1"/>
</dbReference>
<dbReference type="PANTHER" id="PTHR38791">
    <property type="entry name" value="ZN(II)2CYS6 TRANSCRIPTION FACTOR (EUROFUNG)-RELATED-RELATED"/>
    <property type="match status" value="1"/>
</dbReference>
<organism evidence="3 4">
    <name type="scientific">Fusarium acuminatum</name>
    <dbReference type="NCBI Taxonomy" id="5515"/>
    <lineage>
        <taxon>Eukaryota</taxon>
        <taxon>Fungi</taxon>
        <taxon>Dikarya</taxon>
        <taxon>Ascomycota</taxon>
        <taxon>Pezizomycotina</taxon>
        <taxon>Sordariomycetes</taxon>
        <taxon>Hypocreomycetidae</taxon>
        <taxon>Hypocreales</taxon>
        <taxon>Nectriaceae</taxon>
        <taxon>Fusarium</taxon>
        <taxon>Fusarium tricinctum species complex</taxon>
    </lineage>
</organism>
<dbReference type="InterPro" id="IPR053175">
    <property type="entry name" value="DHMBA_Reg_Transcription_Factor"/>
</dbReference>
<evidence type="ECO:0000256" key="1">
    <source>
        <dbReference type="ARBA" id="ARBA00023242"/>
    </source>
</evidence>
<evidence type="ECO:0000313" key="3">
    <source>
        <dbReference type="EMBL" id="WZH45443.1"/>
    </source>
</evidence>
<sequence length="507" mass="57587">MVFSGKMSQACGPCREKRRKCDLKRPHCSSCIRMDILCSGYRNLKELKFRDETSAVARKAQRRKQVVLKSPPAINIAPTGQRLPDEPISGTGSLQCLNISSYPEELALGYFLFVFSQSGPFWYLLDHTSAVAMDEDIKQAMYAPALASMALERRNVELLRVARCHYSKALAQTNQDLGDPKIAILDKTLLRVLLLSSFEALVFAGRSTPKNWELHVQGSLKLLVLRQKEQFKTELSRRLFHHASVNILTNCIMRSIPVPEDFLQLHDYVNSGLSGLDYPRAQMVTFICRFARLWNSKRGMLATSFVRECMELDDQAVGMLDSLFERLPFEVIDLTTSDQRWRSPNAKVCVYKNTIHKYESQHTARLYNTARLMRLVIKEWIFCVFDGNSYGLILDQPTIDDPLAAKWGGLPIRSVLDTNQIIDNMLASVPYSLEPTNPPSSSNARALVWPLVNAAASEICPPLARLYIIDQLKVIAVKFNLDQAMHAAKMLEERVHLEDWMHLLHLS</sequence>
<protein>
    <recommendedName>
        <fullName evidence="2">Zn(2)-C6 fungal-type domain-containing protein</fullName>
    </recommendedName>
</protein>
<dbReference type="InterPro" id="IPR001138">
    <property type="entry name" value="Zn2Cys6_DnaBD"/>
</dbReference>
<dbReference type="SMART" id="SM00066">
    <property type="entry name" value="GAL4"/>
    <property type="match status" value="1"/>
</dbReference>
<dbReference type="PROSITE" id="PS00463">
    <property type="entry name" value="ZN2_CY6_FUNGAL_1"/>
    <property type="match status" value="1"/>
</dbReference>
<keyword evidence="1" id="KW-0539">Nucleus</keyword>
<evidence type="ECO:0000259" key="2">
    <source>
        <dbReference type="PROSITE" id="PS50048"/>
    </source>
</evidence>
<name>A0ABZ2X0C8_9HYPO</name>
<reference evidence="3 4" key="1">
    <citation type="submission" date="2024-04" db="EMBL/GenBank/DDBJ databases">
        <title>Complete genome sequence of Fusarium acuminatum.</title>
        <authorList>
            <person name="Lan B."/>
        </authorList>
    </citation>
    <scope>NUCLEOTIDE SEQUENCE [LARGE SCALE GENOMIC DNA]</scope>
    <source>
        <strain evidence="3">1A</strain>
    </source>
</reference>
<accession>A0ABZ2X0C8</accession>
<dbReference type="SUPFAM" id="SSF57701">
    <property type="entry name" value="Zn2/Cys6 DNA-binding domain"/>
    <property type="match status" value="1"/>
</dbReference>
<dbReference type="CDD" id="cd00067">
    <property type="entry name" value="GAL4"/>
    <property type="match status" value="1"/>
</dbReference>
<keyword evidence="4" id="KW-1185">Reference proteome</keyword>
<dbReference type="PROSITE" id="PS50048">
    <property type="entry name" value="ZN2_CY6_FUNGAL_2"/>
    <property type="match status" value="1"/>
</dbReference>
<feature type="domain" description="Zn(2)-C6 fungal-type" evidence="2">
    <location>
        <begin position="10"/>
        <end position="39"/>
    </location>
</feature>